<dbReference type="SUPFAM" id="SSF101801">
    <property type="entry name" value="Surface presentation of antigens (SPOA)"/>
    <property type="match status" value="1"/>
</dbReference>
<evidence type="ECO:0000313" key="13">
    <source>
        <dbReference type="EMBL" id="HGI30129.1"/>
    </source>
</evidence>
<dbReference type="InterPro" id="IPR001543">
    <property type="entry name" value="FliN-like_C"/>
</dbReference>
<evidence type="ECO:0000256" key="9">
    <source>
        <dbReference type="ARBA" id="ARBA00023143"/>
    </source>
</evidence>
<dbReference type="GO" id="GO:0071978">
    <property type="term" value="P:bacterial-type flagellum-dependent swarming motility"/>
    <property type="evidence" value="ECO:0007669"/>
    <property type="project" value="TreeGrafter"/>
</dbReference>
<protein>
    <recommendedName>
        <fullName evidence="4 11">Flagellar motor switch protein FliM</fullName>
    </recommendedName>
</protein>
<dbReference type="Pfam" id="PF02154">
    <property type="entry name" value="FliM"/>
    <property type="match status" value="1"/>
</dbReference>
<evidence type="ECO:0000256" key="1">
    <source>
        <dbReference type="ARBA" id="ARBA00004117"/>
    </source>
</evidence>
<dbReference type="GO" id="GO:0005886">
    <property type="term" value="C:plasma membrane"/>
    <property type="evidence" value="ECO:0007669"/>
    <property type="project" value="UniProtKB-SubCell"/>
</dbReference>
<sequence length="328" mass="37342">MGEILSQEEIDALLRALSSGAAEAERIKEGVKPEVRLKVYDFRRPEKFSKDQIRTFHMIFSTFARLGATNLAGFLRSRLQIDLVSVDQLTYDEFVRSVPSPTFVCVFSIPPLEGRCVLQMSLDVVFSMIDRLLGGVGAPPGNLRPLTEIENRIMLEVVERLMSALKEAWANIYQIDPRVENLESNLEFVQIVSGNDMVVLFSFEVEVGERSGVMTICIPYIVVEPIAQKLSASLWFASRKSYDARAQENIRHWLQRVRLPVWVKLGEARIRLRELLALEVGDVLLLDRRVHEPLEIYVGKRVKMRGLPGRSGRRLAVKVTEYVEEEGQ</sequence>
<comment type="similarity">
    <text evidence="3">Belongs to the FliM family.</text>
</comment>
<keyword evidence="5" id="KW-1003">Cell membrane</keyword>
<reference evidence="13" key="1">
    <citation type="journal article" date="2020" name="mSystems">
        <title>Genome- and Community-Level Interaction Insights into Carbon Utilization and Element Cycling Functions of Hydrothermarchaeota in Hydrothermal Sediment.</title>
        <authorList>
            <person name="Zhou Z."/>
            <person name="Liu Y."/>
            <person name="Xu W."/>
            <person name="Pan J."/>
            <person name="Luo Z.H."/>
            <person name="Li M."/>
        </authorList>
    </citation>
    <scope>NUCLEOTIDE SEQUENCE [LARGE SCALE GENOMIC DNA]</scope>
    <source>
        <strain evidence="13">SpSt-747</strain>
    </source>
</reference>
<comment type="subcellular location">
    <subcellularLocation>
        <location evidence="1">Bacterial flagellum basal body</location>
    </subcellularLocation>
    <subcellularLocation>
        <location evidence="2">Cell membrane</location>
        <topology evidence="2">Peripheral membrane protein</topology>
    </subcellularLocation>
</comment>
<evidence type="ECO:0000256" key="3">
    <source>
        <dbReference type="ARBA" id="ARBA00011049"/>
    </source>
</evidence>
<dbReference type="GO" id="GO:0009425">
    <property type="term" value="C:bacterial-type flagellum basal body"/>
    <property type="evidence" value="ECO:0007669"/>
    <property type="project" value="UniProtKB-SubCell"/>
</dbReference>
<gene>
    <name evidence="13" type="primary">fliM</name>
    <name evidence="13" type="ORF">ENV30_02270</name>
</gene>
<accession>A0A7V3YFG9</accession>
<keyword evidence="7" id="KW-0283">Flagellar rotation</keyword>
<evidence type="ECO:0000256" key="7">
    <source>
        <dbReference type="ARBA" id="ARBA00022779"/>
    </source>
</evidence>
<dbReference type="PANTHER" id="PTHR30034:SF6">
    <property type="entry name" value="YOP PROTEINS TRANSLOCATION PROTEIN Q"/>
    <property type="match status" value="1"/>
</dbReference>
<name>A0A7V3YFG9_9BACT</name>
<dbReference type="PANTHER" id="PTHR30034">
    <property type="entry name" value="FLAGELLAR MOTOR SWITCH PROTEIN FLIM"/>
    <property type="match status" value="1"/>
</dbReference>
<evidence type="ECO:0000256" key="8">
    <source>
        <dbReference type="ARBA" id="ARBA00023136"/>
    </source>
</evidence>
<dbReference type="PRINTS" id="PR00955">
    <property type="entry name" value="FLGMOTORFLIM"/>
</dbReference>
<evidence type="ECO:0000256" key="2">
    <source>
        <dbReference type="ARBA" id="ARBA00004202"/>
    </source>
</evidence>
<keyword evidence="13" id="KW-0966">Cell projection</keyword>
<proteinExistence type="inferred from homology"/>
<comment type="function">
    <text evidence="10">FliM is one of three proteins (FliG, FliN, FliM) that forms the rotor-mounted switch complex (C ring), located at the base of the basal body. This complex interacts with the CheY and CheZ chemotaxis proteins, in addition to contacting components of the motor that determine the direction of flagellar rotation.</text>
</comment>
<dbReference type="Gene3D" id="2.30.330.10">
    <property type="entry name" value="SpoA-like"/>
    <property type="match status" value="1"/>
</dbReference>
<dbReference type="PIRSF" id="PIRSF002888">
    <property type="entry name" value="FliM"/>
    <property type="match status" value="1"/>
</dbReference>
<organism evidence="13">
    <name type="scientific">Candidatus Caldatribacterium californiense</name>
    <dbReference type="NCBI Taxonomy" id="1454726"/>
    <lineage>
        <taxon>Bacteria</taxon>
        <taxon>Pseudomonadati</taxon>
        <taxon>Atribacterota</taxon>
        <taxon>Atribacteria</taxon>
        <taxon>Atribacterales</taxon>
        <taxon>Candidatus Caldatribacteriaceae</taxon>
        <taxon>Candidatus Caldatribacterium</taxon>
    </lineage>
</organism>
<keyword evidence="9" id="KW-0975">Bacterial flagellum</keyword>
<dbReference type="AlphaFoldDB" id="A0A7V3YFG9"/>
<evidence type="ECO:0000256" key="10">
    <source>
        <dbReference type="ARBA" id="ARBA00025044"/>
    </source>
</evidence>
<dbReference type="InterPro" id="IPR036429">
    <property type="entry name" value="SpoA-like_sf"/>
</dbReference>
<comment type="caution">
    <text evidence="13">The sequence shown here is derived from an EMBL/GenBank/DDBJ whole genome shotgun (WGS) entry which is preliminary data.</text>
</comment>
<feature type="domain" description="Flagellar motor switch protein FliN-like C-terminal" evidence="12">
    <location>
        <begin position="253"/>
        <end position="323"/>
    </location>
</feature>
<dbReference type="Gene3D" id="3.40.1550.10">
    <property type="entry name" value="CheC-like"/>
    <property type="match status" value="1"/>
</dbReference>
<dbReference type="Pfam" id="PF01052">
    <property type="entry name" value="FliMN_C"/>
    <property type="match status" value="1"/>
</dbReference>
<keyword evidence="6" id="KW-0145">Chemotaxis</keyword>
<dbReference type="InterPro" id="IPR028976">
    <property type="entry name" value="CheC-like_sf"/>
</dbReference>
<evidence type="ECO:0000256" key="5">
    <source>
        <dbReference type="ARBA" id="ARBA00022475"/>
    </source>
</evidence>
<dbReference type="SUPFAM" id="SSF103039">
    <property type="entry name" value="CheC-like"/>
    <property type="match status" value="1"/>
</dbReference>
<dbReference type="GO" id="GO:0003774">
    <property type="term" value="F:cytoskeletal motor activity"/>
    <property type="evidence" value="ECO:0007669"/>
    <property type="project" value="InterPro"/>
</dbReference>
<evidence type="ECO:0000256" key="11">
    <source>
        <dbReference type="NCBIfam" id="TIGR01397"/>
    </source>
</evidence>
<dbReference type="InterPro" id="IPR001689">
    <property type="entry name" value="Flag_FliM"/>
</dbReference>
<keyword evidence="13" id="KW-0969">Cilium</keyword>
<keyword evidence="13" id="KW-0282">Flagellum</keyword>
<evidence type="ECO:0000256" key="4">
    <source>
        <dbReference type="ARBA" id="ARBA00021898"/>
    </source>
</evidence>
<dbReference type="GO" id="GO:0050918">
    <property type="term" value="P:positive chemotaxis"/>
    <property type="evidence" value="ECO:0007669"/>
    <property type="project" value="TreeGrafter"/>
</dbReference>
<dbReference type="NCBIfam" id="TIGR01397">
    <property type="entry name" value="fliM_switch"/>
    <property type="match status" value="1"/>
</dbReference>
<evidence type="ECO:0000256" key="6">
    <source>
        <dbReference type="ARBA" id="ARBA00022500"/>
    </source>
</evidence>
<evidence type="ECO:0000259" key="12">
    <source>
        <dbReference type="Pfam" id="PF01052"/>
    </source>
</evidence>
<dbReference type="CDD" id="cd17908">
    <property type="entry name" value="FliM"/>
    <property type="match status" value="1"/>
</dbReference>
<keyword evidence="8" id="KW-0472">Membrane</keyword>
<dbReference type="EMBL" id="DTFV01000038">
    <property type="protein sequence ID" value="HGI30129.1"/>
    <property type="molecule type" value="Genomic_DNA"/>
</dbReference>